<sequence length="239" mass="25712">MLLTVILGAIAGSADIFGGLLMVRRNWEKRYLRYFIALGAGFMMAVALLDMLPESMAFSPRWTPLLVLAGYCSIHLLEHTITPHFHFGEETHHHEFAHAHTGYSVLFGLAVHSVFDGVAIGSGFVLSTWLGWLIFIAIFLHKIPEGFTAASVMVASGRTRRTAVISAIVLAAATVAGALVISLLPTWVHGGLPLAAGVALYVAATDLLPEVNREPGIRMALVFFAGVGIFLVLRLLAPV</sequence>
<evidence type="ECO:0000256" key="5">
    <source>
        <dbReference type="SAM" id="Phobius"/>
    </source>
</evidence>
<dbReference type="RefSeq" id="WP_117302356.1">
    <property type="nucleotide sequence ID" value="NZ_QVQT02000006.1"/>
</dbReference>
<proteinExistence type="predicted"/>
<dbReference type="GO" id="GO:0005385">
    <property type="term" value="F:zinc ion transmembrane transporter activity"/>
    <property type="evidence" value="ECO:0007669"/>
    <property type="project" value="TreeGrafter"/>
</dbReference>
<evidence type="ECO:0000313" key="6">
    <source>
        <dbReference type="EMBL" id="RFU15404.1"/>
    </source>
</evidence>
<evidence type="ECO:0000256" key="2">
    <source>
        <dbReference type="ARBA" id="ARBA00022692"/>
    </source>
</evidence>
<accession>A0A372IKG0</accession>
<keyword evidence="3 5" id="KW-1133">Transmembrane helix</keyword>
<feature type="transmembrane region" description="Helical" evidence="5">
    <location>
        <begin position="220"/>
        <end position="237"/>
    </location>
</feature>
<organism evidence="6 7">
    <name type="scientific">Paracidobacterium acidisoli</name>
    <dbReference type="NCBI Taxonomy" id="2303751"/>
    <lineage>
        <taxon>Bacteria</taxon>
        <taxon>Pseudomonadati</taxon>
        <taxon>Acidobacteriota</taxon>
        <taxon>Terriglobia</taxon>
        <taxon>Terriglobales</taxon>
        <taxon>Acidobacteriaceae</taxon>
        <taxon>Paracidobacterium</taxon>
    </lineage>
</organism>
<feature type="transmembrane region" description="Helical" evidence="5">
    <location>
        <begin position="162"/>
        <end position="184"/>
    </location>
</feature>
<keyword evidence="4 5" id="KW-0472">Membrane</keyword>
<evidence type="ECO:0000256" key="4">
    <source>
        <dbReference type="ARBA" id="ARBA00023136"/>
    </source>
</evidence>
<reference evidence="6 7" key="1">
    <citation type="submission" date="2018-08" db="EMBL/GenBank/DDBJ databases">
        <title>Acidipila sp. 4G-K13, an acidobacterium isolated from forest soil.</title>
        <authorList>
            <person name="Gao Z.-H."/>
            <person name="Qiu L.-H."/>
        </authorList>
    </citation>
    <scope>NUCLEOTIDE SEQUENCE [LARGE SCALE GENOMIC DNA]</scope>
    <source>
        <strain evidence="6 7">4G-K13</strain>
    </source>
</reference>
<dbReference type="GO" id="GO:0016020">
    <property type="term" value="C:membrane"/>
    <property type="evidence" value="ECO:0007669"/>
    <property type="project" value="UniProtKB-SubCell"/>
</dbReference>
<evidence type="ECO:0000256" key="3">
    <source>
        <dbReference type="ARBA" id="ARBA00022989"/>
    </source>
</evidence>
<comment type="caution">
    <text evidence="6">The sequence shown here is derived from an EMBL/GenBank/DDBJ whole genome shotgun (WGS) entry which is preliminary data.</text>
</comment>
<dbReference type="Pfam" id="PF02535">
    <property type="entry name" value="Zip"/>
    <property type="match status" value="1"/>
</dbReference>
<evidence type="ECO:0000313" key="7">
    <source>
        <dbReference type="Proteomes" id="UP000264702"/>
    </source>
</evidence>
<dbReference type="InterPro" id="IPR003689">
    <property type="entry name" value="ZIP"/>
</dbReference>
<evidence type="ECO:0000256" key="1">
    <source>
        <dbReference type="ARBA" id="ARBA00004141"/>
    </source>
</evidence>
<gene>
    <name evidence="6" type="ORF">D0Y96_17205</name>
</gene>
<feature type="transmembrane region" description="Helical" evidence="5">
    <location>
        <begin position="118"/>
        <end position="141"/>
    </location>
</feature>
<dbReference type="EMBL" id="QVQT01000006">
    <property type="protein sequence ID" value="RFU15404.1"/>
    <property type="molecule type" value="Genomic_DNA"/>
</dbReference>
<comment type="subcellular location">
    <subcellularLocation>
        <location evidence="1">Membrane</location>
        <topology evidence="1">Multi-pass membrane protein</topology>
    </subcellularLocation>
</comment>
<dbReference type="AlphaFoldDB" id="A0A372IKG0"/>
<dbReference type="OrthoDB" id="2374151at2"/>
<feature type="transmembrane region" description="Helical" evidence="5">
    <location>
        <begin position="31"/>
        <end position="52"/>
    </location>
</feature>
<feature type="transmembrane region" description="Helical" evidence="5">
    <location>
        <begin position="6"/>
        <end position="24"/>
    </location>
</feature>
<keyword evidence="7" id="KW-1185">Reference proteome</keyword>
<dbReference type="PANTHER" id="PTHR11040">
    <property type="entry name" value="ZINC/IRON TRANSPORTER"/>
    <property type="match status" value="1"/>
</dbReference>
<protein>
    <submittedName>
        <fullName evidence="6">ZIP family magnesium transporter</fullName>
    </submittedName>
</protein>
<keyword evidence="2 5" id="KW-0812">Transmembrane</keyword>
<name>A0A372IKG0_9BACT</name>
<dbReference type="Proteomes" id="UP000264702">
    <property type="component" value="Unassembled WGS sequence"/>
</dbReference>
<dbReference type="PANTHER" id="PTHR11040:SF44">
    <property type="entry name" value="PROTEIN ZNTC-RELATED"/>
    <property type="match status" value="1"/>
</dbReference>